<dbReference type="GO" id="GO:0043186">
    <property type="term" value="C:P granule"/>
    <property type="evidence" value="ECO:0007669"/>
    <property type="project" value="UniProtKB-ARBA"/>
</dbReference>
<dbReference type="Proteomes" id="UP000274131">
    <property type="component" value="Unassembled WGS sequence"/>
</dbReference>
<dbReference type="Pfam" id="PF00642">
    <property type="entry name" value="zf-CCCH"/>
    <property type="match status" value="2"/>
</dbReference>
<proteinExistence type="predicted"/>
<gene>
    <name evidence="7" type="ORF">EVEC_LOCUS731</name>
</gene>
<evidence type="ECO:0000313" key="8">
    <source>
        <dbReference type="Proteomes" id="UP000274131"/>
    </source>
</evidence>
<dbReference type="InterPro" id="IPR045877">
    <property type="entry name" value="ZFP36-like"/>
</dbReference>
<dbReference type="PROSITE" id="PS50103">
    <property type="entry name" value="ZF_C3H1"/>
    <property type="match status" value="2"/>
</dbReference>
<keyword evidence="8" id="KW-1185">Reference proteome</keyword>
<name>A0A0N4UUF9_ENTVE</name>
<dbReference type="SMART" id="SM00356">
    <property type="entry name" value="ZnF_C3H1"/>
    <property type="match status" value="2"/>
</dbReference>
<reference evidence="9" key="1">
    <citation type="submission" date="2017-02" db="UniProtKB">
        <authorList>
            <consortium name="WormBaseParasite"/>
        </authorList>
    </citation>
    <scope>IDENTIFICATION</scope>
</reference>
<dbReference type="InterPro" id="IPR000571">
    <property type="entry name" value="Znf_CCCH"/>
</dbReference>
<evidence type="ECO:0000256" key="3">
    <source>
        <dbReference type="ARBA" id="ARBA00022771"/>
    </source>
</evidence>
<dbReference type="EMBL" id="UXUI01007134">
    <property type="protein sequence ID" value="VDD85588.1"/>
    <property type="molecule type" value="Genomic_DNA"/>
</dbReference>
<dbReference type="Gene3D" id="4.10.1000.10">
    <property type="entry name" value="Zinc finger, CCCH-type"/>
    <property type="match status" value="1"/>
</dbReference>
<evidence type="ECO:0000313" key="9">
    <source>
        <dbReference type="WBParaSite" id="EVEC_0000102301-mRNA-1"/>
    </source>
</evidence>
<feature type="zinc finger region" description="C3H1-type" evidence="5">
    <location>
        <begin position="140"/>
        <end position="168"/>
    </location>
</feature>
<evidence type="ECO:0000313" key="7">
    <source>
        <dbReference type="EMBL" id="VDD85588.1"/>
    </source>
</evidence>
<dbReference type="InterPro" id="IPR036855">
    <property type="entry name" value="Znf_CCCH_sf"/>
</dbReference>
<evidence type="ECO:0000256" key="1">
    <source>
        <dbReference type="ARBA" id="ARBA00022723"/>
    </source>
</evidence>
<dbReference type="Gene3D" id="6.10.250.3220">
    <property type="match status" value="1"/>
</dbReference>
<dbReference type="FunFam" id="4.10.1000.10:FF:000002">
    <property type="entry name" value="Zinc finger protein 36, C3H1 type-like 1"/>
    <property type="match status" value="1"/>
</dbReference>
<evidence type="ECO:0000256" key="5">
    <source>
        <dbReference type="PROSITE-ProRule" id="PRU00723"/>
    </source>
</evidence>
<keyword evidence="4 5" id="KW-0862">Zinc</keyword>
<keyword evidence="2" id="KW-0677">Repeat</keyword>
<protein>
    <submittedName>
        <fullName evidence="9">C3H1-type domain-containing protein</fullName>
    </submittedName>
</protein>
<evidence type="ECO:0000256" key="4">
    <source>
        <dbReference type="ARBA" id="ARBA00022833"/>
    </source>
</evidence>
<dbReference type="PANTHER" id="PTHR12547">
    <property type="entry name" value="CCCH ZINC FINGER/TIS11-RELATED"/>
    <property type="match status" value="1"/>
</dbReference>
<dbReference type="WBParaSite" id="EVEC_0000102301-mRNA-1">
    <property type="protein sequence ID" value="EVEC_0000102301-mRNA-1"/>
    <property type="gene ID" value="EVEC_0000102301"/>
</dbReference>
<sequence>MACGDSTVIPKISNPEKIFAIPDDIRNYLICNYGISQRAIMFLYPPSPNKIFIAENGILRTIVIKKQFSQSENSLLSWWEKTEKNIERLNELDKATAVTAPSKKSNTASNSAWHTLTDVERHILQKVFFLKYLEHRRAEAYKTALCQAYKTTGTCEYGDRCRFAHSKEELRLPPQAHPKYKTQLCRKFAILGMCPYGARCQFIHQRPFENGDTVV</sequence>
<keyword evidence="1 5" id="KW-0479">Metal-binding</keyword>
<dbReference type="GO" id="GO:0005829">
    <property type="term" value="C:cytosol"/>
    <property type="evidence" value="ECO:0007669"/>
    <property type="project" value="TreeGrafter"/>
</dbReference>
<evidence type="ECO:0000256" key="2">
    <source>
        <dbReference type="ARBA" id="ARBA00022737"/>
    </source>
</evidence>
<keyword evidence="3 5" id="KW-0863">Zinc-finger</keyword>
<feature type="domain" description="C3H1-type" evidence="6">
    <location>
        <begin position="140"/>
        <end position="168"/>
    </location>
</feature>
<organism evidence="9">
    <name type="scientific">Enterobius vermicularis</name>
    <name type="common">Human pinworm</name>
    <dbReference type="NCBI Taxonomy" id="51028"/>
    <lineage>
        <taxon>Eukaryota</taxon>
        <taxon>Metazoa</taxon>
        <taxon>Ecdysozoa</taxon>
        <taxon>Nematoda</taxon>
        <taxon>Chromadorea</taxon>
        <taxon>Rhabditida</taxon>
        <taxon>Spirurina</taxon>
        <taxon>Oxyuridomorpha</taxon>
        <taxon>Oxyuroidea</taxon>
        <taxon>Oxyuridae</taxon>
        <taxon>Enterobius</taxon>
    </lineage>
</organism>
<dbReference type="OrthoDB" id="410307at2759"/>
<accession>A0A0N4UUF9</accession>
<dbReference type="SUPFAM" id="SSF90229">
    <property type="entry name" value="CCCH zinc finger"/>
    <property type="match status" value="2"/>
</dbReference>
<dbReference type="PANTHER" id="PTHR12547:SF144">
    <property type="entry name" value="C3H1-TYPE DOMAIN-CONTAINING PROTEIN"/>
    <property type="match status" value="1"/>
</dbReference>
<dbReference type="AlphaFoldDB" id="A0A0N4UUF9"/>
<dbReference type="FunFam" id="4.10.1000.10:FF:000001">
    <property type="entry name" value="zinc finger CCCH domain-containing protein 15-like"/>
    <property type="match status" value="1"/>
</dbReference>
<dbReference type="GO" id="GO:0008270">
    <property type="term" value="F:zinc ion binding"/>
    <property type="evidence" value="ECO:0007669"/>
    <property type="project" value="UniProtKB-KW"/>
</dbReference>
<reference evidence="7 8" key="2">
    <citation type="submission" date="2018-10" db="EMBL/GenBank/DDBJ databases">
        <authorList>
            <consortium name="Pathogen Informatics"/>
        </authorList>
    </citation>
    <scope>NUCLEOTIDE SEQUENCE [LARGE SCALE GENOMIC DNA]</scope>
</reference>
<dbReference type="STRING" id="51028.A0A0N4UUF9"/>
<evidence type="ECO:0000259" key="6">
    <source>
        <dbReference type="PROSITE" id="PS50103"/>
    </source>
</evidence>
<dbReference type="GO" id="GO:0003730">
    <property type="term" value="F:mRNA 3'-UTR binding"/>
    <property type="evidence" value="ECO:0007669"/>
    <property type="project" value="TreeGrafter"/>
</dbReference>
<feature type="domain" description="C3H1-type" evidence="6">
    <location>
        <begin position="179"/>
        <end position="207"/>
    </location>
</feature>
<feature type="zinc finger region" description="C3H1-type" evidence="5">
    <location>
        <begin position="179"/>
        <end position="207"/>
    </location>
</feature>